<dbReference type="EMBL" id="JAJAGQ010000014">
    <property type="protein sequence ID" value="KAJ8543687.1"/>
    <property type="molecule type" value="Genomic_DNA"/>
</dbReference>
<proteinExistence type="predicted"/>
<name>A0A9Q1LSD8_9SOLA</name>
<dbReference type="Gene3D" id="1.20.5.4130">
    <property type="match status" value="1"/>
</dbReference>
<dbReference type="OrthoDB" id="1107551at2759"/>
<evidence type="ECO:0000313" key="2">
    <source>
        <dbReference type="Proteomes" id="UP001152561"/>
    </source>
</evidence>
<gene>
    <name evidence="1" type="ORF">K7X08_025305</name>
</gene>
<keyword evidence="2" id="KW-1185">Reference proteome</keyword>
<sequence length="203" mass="22853">MAYAPITSLMETLPLSLGCQSHLRGDDKELMEVLYRKLDSLRALLEETYKIMRDRRNLRPLESQTEEIAYTAEDQGRPFALVGLGRRPRARVDPGQNSGGSVVGGLEQCDENLNEEHNINTDTNHTSENDINEEINHMSELTKFKMISTRKLSMKFYSQMVTGGYRPQLSYQGSAGTTRYTSGECTCEAEGNAREHIEGIVLD</sequence>
<dbReference type="AlphaFoldDB" id="A0A9Q1LSD8"/>
<dbReference type="Proteomes" id="UP001152561">
    <property type="component" value="Unassembled WGS sequence"/>
</dbReference>
<organism evidence="1 2">
    <name type="scientific">Anisodus acutangulus</name>
    <dbReference type="NCBI Taxonomy" id="402998"/>
    <lineage>
        <taxon>Eukaryota</taxon>
        <taxon>Viridiplantae</taxon>
        <taxon>Streptophyta</taxon>
        <taxon>Embryophyta</taxon>
        <taxon>Tracheophyta</taxon>
        <taxon>Spermatophyta</taxon>
        <taxon>Magnoliopsida</taxon>
        <taxon>eudicotyledons</taxon>
        <taxon>Gunneridae</taxon>
        <taxon>Pentapetalae</taxon>
        <taxon>asterids</taxon>
        <taxon>lamiids</taxon>
        <taxon>Solanales</taxon>
        <taxon>Solanaceae</taxon>
        <taxon>Solanoideae</taxon>
        <taxon>Hyoscyameae</taxon>
        <taxon>Anisodus</taxon>
    </lineage>
</organism>
<accession>A0A9Q1LSD8</accession>
<evidence type="ECO:0000313" key="1">
    <source>
        <dbReference type="EMBL" id="KAJ8543687.1"/>
    </source>
</evidence>
<reference evidence="2" key="1">
    <citation type="journal article" date="2023" name="Proc. Natl. Acad. Sci. U.S.A.">
        <title>Genomic and structural basis for evolution of tropane alkaloid biosynthesis.</title>
        <authorList>
            <person name="Wanga Y.-J."/>
            <person name="Taina T."/>
            <person name="Yua J.-Y."/>
            <person name="Lia J."/>
            <person name="Xua B."/>
            <person name="Chenc J."/>
            <person name="D'Auriad J.C."/>
            <person name="Huanga J.-P."/>
            <person name="Huanga S.-X."/>
        </authorList>
    </citation>
    <scope>NUCLEOTIDE SEQUENCE [LARGE SCALE GENOMIC DNA]</scope>
    <source>
        <strain evidence="2">cv. KIB-2019</strain>
    </source>
</reference>
<protein>
    <submittedName>
        <fullName evidence="1">Uncharacterized protein</fullName>
    </submittedName>
</protein>
<comment type="caution">
    <text evidence="1">The sequence shown here is derived from an EMBL/GenBank/DDBJ whole genome shotgun (WGS) entry which is preliminary data.</text>
</comment>